<dbReference type="Pfam" id="PF00550">
    <property type="entry name" value="PP-binding"/>
    <property type="match status" value="1"/>
</dbReference>
<dbReference type="InterPro" id="IPR036736">
    <property type="entry name" value="ACP-like_sf"/>
</dbReference>
<dbReference type="InterPro" id="IPR025110">
    <property type="entry name" value="AMP-bd_C"/>
</dbReference>
<gene>
    <name evidence="5" type="ORF">JD79_00935</name>
</gene>
<dbReference type="Proteomes" id="UP000246661">
    <property type="component" value="Unassembled WGS sequence"/>
</dbReference>
<dbReference type="InterPro" id="IPR029058">
    <property type="entry name" value="AB_hydrolase_fold"/>
</dbReference>
<dbReference type="SUPFAM" id="SSF53474">
    <property type="entry name" value="alpha/beta-Hydrolases"/>
    <property type="match status" value="1"/>
</dbReference>
<dbReference type="EMBL" id="QGTX01000001">
    <property type="protein sequence ID" value="PWW21794.1"/>
    <property type="molecule type" value="Genomic_DNA"/>
</dbReference>
<dbReference type="GO" id="GO:0044550">
    <property type="term" value="P:secondary metabolite biosynthetic process"/>
    <property type="evidence" value="ECO:0007669"/>
    <property type="project" value="TreeGrafter"/>
</dbReference>
<dbReference type="InterPro" id="IPR009081">
    <property type="entry name" value="PP-bd_ACP"/>
</dbReference>
<dbReference type="Pfam" id="PF13193">
    <property type="entry name" value="AMP-binding_C"/>
    <property type="match status" value="1"/>
</dbReference>
<dbReference type="SUPFAM" id="SSF56801">
    <property type="entry name" value="Acetyl-CoA synthetase-like"/>
    <property type="match status" value="1"/>
</dbReference>
<reference evidence="6" key="1">
    <citation type="submission" date="2018-05" db="EMBL/GenBank/DDBJ databases">
        <authorList>
            <person name="Klenk H.-P."/>
            <person name="Huntemann M."/>
            <person name="Clum A."/>
            <person name="Pillay M."/>
            <person name="Palaniappan K."/>
            <person name="Varghese N."/>
            <person name="Mikhailova N."/>
            <person name="Stamatis D."/>
            <person name="Reddy T."/>
            <person name="Daum C."/>
            <person name="Shapiro N."/>
            <person name="Ivanova N."/>
            <person name="Kyrpides N."/>
            <person name="Woyke T."/>
        </authorList>
    </citation>
    <scope>NUCLEOTIDE SEQUENCE [LARGE SCALE GENOMIC DNA]</scope>
    <source>
        <strain evidence="6">DSM 45417</strain>
    </source>
</reference>
<protein>
    <submittedName>
        <fullName evidence="5">Amino acid adenylation domain-containing protein</fullName>
    </submittedName>
</protein>
<accession>A0A317QGA2</accession>
<organism evidence="5 6">
    <name type="scientific">Geodermatophilus normandii</name>
    <dbReference type="NCBI Taxonomy" id="1137989"/>
    <lineage>
        <taxon>Bacteria</taxon>
        <taxon>Bacillati</taxon>
        <taxon>Actinomycetota</taxon>
        <taxon>Actinomycetes</taxon>
        <taxon>Geodermatophilales</taxon>
        <taxon>Geodermatophilaceae</taxon>
        <taxon>Geodermatophilus</taxon>
    </lineage>
</organism>
<name>A0A317QGA2_9ACTN</name>
<proteinExistence type="predicted"/>
<dbReference type="InterPro" id="IPR020845">
    <property type="entry name" value="AMP-binding_CS"/>
</dbReference>
<evidence type="ECO:0000259" key="4">
    <source>
        <dbReference type="PROSITE" id="PS50075"/>
    </source>
</evidence>
<dbReference type="InterPro" id="IPR042099">
    <property type="entry name" value="ANL_N_sf"/>
</dbReference>
<dbReference type="GO" id="GO:0031177">
    <property type="term" value="F:phosphopantetheine binding"/>
    <property type="evidence" value="ECO:0007669"/>
    <property type="project" value="InterPro"/>
</dbReference>
<dbReference type="InterPro" id="IPR045851">
    <property type="entry name" value="AMP-bd_C_sf"/>
</dbReference>
<dbReference type="GO" id="GO:0043041">
    <property type="term" value="P:amino acid activation for nonribosomal peptide biosynthetic process"/>
    <property type="evidence" value="ECO:0007669"/>
    <property type="project" value="TreeGrafter"/>
</dbReference>
<dbReference type="InterPro" id="IPR020806">
    <property type="entry name" value="PKS_PP-bd"/>
</dbReference>
<dbReference type="SUPFAM" id="SSF47336">
    <property type="entry name" value="ACP-like"/>
    <property type="match status" value="1"/>
</dbReference>
<dbReference type="PROSITE" id="PS00455">
    <property type="entry name" value="AMP_BINDING"/>
    <property type="match status" value="1"/>
</dbReference>
<keyword evidence="2" id="KW-0596">Phosphopantetheine</keyword>
<comment type="caution">
    <text evidence="5">The sequence shown here is derived from an EMBL/GenBank/DDBJ whole genome shotgun (WGS) entry which is preliminary data.</text>
</comment>
<dbReference type="PANTHER" id="PTHR45527">
    <property type="entry name" value="NONRIBOSOMAL PEPTIDE SYNTHETASE"/>
    <property type="match status" value="1"/>
</dbReference>
<comment type="cofactor">
    <cofactor evidence="1">
        <name>pantetheine 4'-phosphate</name>
        <dbReference type="ChEBI" id="CHEBI:47942"/>
    </cofactor>
</comment>
<dbReference type="Pfam" id="PF00501">
    <property type="entry name" value="AMP-binding"/>
    <property type="match status" value="1"/>
</dbReference>
<dbReference type="PANTHER" id="PTHR45527:SF1">
    <property type="entry name" value="FATTY ACID SYNTHASE"/>
    <property type="match status" value="1"/>
</dbReference>
<dbReference type="Gene3D" id="3.40.50.12780">
    <property type="entry name" value="N-terminal domain of ligase-like"/>
    <property type="match status" value="1"/>
</dbReference>
<dbReference type="Gene3D" id="3.30.300.30">
    <property type="match status" value="1"/>
</dbReference>
<dbReference type="InterPro" id="IPR020802">
    <property type="entry name" value="TesA-like"/>
</dbReference>
<evidence type="ECO:0000256" key="1">
    <source>
        <dbReference type="ARBA" id="ARBA00001957"/>
    </source>
</evidence>
<dbReference type="SMART" id="SM00824">
    <property type="entry name" value="PKS_TE"/>
    <property type="match status" value="1"/>
</dbReference>
<dbReference type="CDD" id="cd05930">
    <property type="entry name" value="A_NRPS"/>
    <property type="match status" value="1"/>
</dbReference>
<dbReference type="PROSITE" id="PS50075">
    <property type="entry name" value="CARRIER"/>
    <property type="match status" value="1"/>
</dbReference>
<evidence type="ECO:0000313" key="5">
    <source>
        <dbReference type="EMBL" id="PWW21794.1"/>
    </source>
</evidence>
<sequence length="873" mass="93567">MDDEGRERTATALTPLEVPGPANVVERLAEVARCLPDRVALDSWDGALTYAELDRRVRATAGELVRAVGDPEDRTPIALYAEQNTTSVAAFLAVIAAGHPCVVLDVLLPEARVAQIAAQAGVRVLVADRAHRPASVGLPGIETVLALEDLPVATGKPGPDDATLPELDPDDAAVLVFTSGSTGVPKGFVYTHRSAVTSADAGIRAMGLTGSDRVALVLPYAFAAADMILFPTLLQGATLVVLDPRVRGLDELVGLLRDGRITVTLCSPALMRAITAVLRPGELIPALRRFMTGGEKSYGRDVAAFLPHLGPEACYANGVGATEALAFASFEIRPSDRVPDGIVPLGWPYPHQTIEVLDDDGRPVPPGTIGLLAVTSAHHSGYYWGDPERTAARFEDLPDGRRRFQTGDKARLDEDGCLHLLGRSDDSVKIRGYLVEPGEVEAALLALPEVVDAVVRARATERGAERLVAWVVPDASGTIPSPAGLRAALSRALPDWMVPRDVVLMETMPRTERGKIDVTRLPPVPERGEPVTPITGTEAVLAGIWAPILHLDRVGRDESFTALGGDSLAVEEMLAAVAAQTGLSLRTADLAEHPTLADFAAALDRARTSPATPDRHGTLVRLRSTGTRTPVFCFAGAGAVGAVFEPLARALDDRPVYAFQMQGLENRGVPDWTVAAAARRYVRVLEEAVPTGPVLLVGHSLGGLYALKVAQLLNRRGRRVPLLTILDTYLPPAAKQPADGGHDGLPTPLGVLQARRQMQVGPSQAAGSRRELWQTRARLLAAGVRPYDPGTQGQVFFELGARVARFHRPEPWPGRTLLVVSEENDDDPRWWPRLFPGELTVEHVRTDHFGLLRPPFVQQLARVVESVAERASD</sequence>
<dbReference type="RefSeq" id="WP_110004562.1">
    <property type="nucleotide sequence ID" value="NZ_QGTX01000001.1"/>
</dbReference>
<feature type="domain" description="Carrier" evidence="4">
    <location>
        <begin position="532"/>
        <end position="607"/>
    </location>
</feature>
<dbReference type="Gene3D" id="3.40.50.1820">
    <property type="entry name" value="alpha/beta hydrolase"/>
    <property type="match status" value="1"/>
</dbReference>
<evidence type="ECO:0000256" key="2">
    <source>
        <dbReference type="ARBA" id="ARBA00022450"/>
    </source>
</evidence>
<evidence type="ECO:0000313" key="6">
    <source>
        <dbReference type="Proteomes" id="UP000246661"/>
    </source>
</evidence>
<keyword evidence="6" id="KW-1185">Reference proteome</keyword>
<dbReference type="SMART" id="SM00823">
    <property type="entry name" value="PKS_PP"/>
    <property type="match status" value="1"/>
</dbReference>
<dbReference type="OrthoDB" id="4506464at2"/>
<dbReference type="Gene3D" id="1.10.1200.10">
    <property type="entry name" value="ACP-like"/>
    <property type="match status" value="1"/>
</dbReference>
<dbReference type="GO" id="GO:0005737">
    <property type="term" value="C:cytoplasm"/>
    <property type="evidence" value="ECO:0007669"/>
    <property type="project" value="TreeGrafter"/>
</dbReference>
<evidence type="ECO:0000256" key="3">
    <source>
        <dbReference type="ARBA" id="ARBA00022553"/>
    </source>
</evidence>
<keyword evidence="3" id="KW-0597">Phosphoprotein</keyword>
<dbReference type="InterPro" id="IPR001031">
    <property type="entry name" value="Thioesterase"/>
</dbReference>
<dbReference type="AlphaFoldDB" id="A0A317QGA2"/>
<dbReference type="Pfam" id="PF00975">
    <property type="entry name" value="Thioesterase"/>
    <property type="match status" value="1"/>
</dbReference>
<dbReference type="InterPro" id="IPR000873">
    <property type="entry name" value="AMP-dep_synth/lig_dom"/>
</dbReference>